<sequence length="46" mass="4882">MAATKGVTVCNRAPGAVIGIGEEGCPDKTRVTIRGFSQDKCYNTHK</sequence>
<dbReference type="STRING" id="1702221.AALO17_18230"/>
<keyword evidence="2" id="KW-1185">Reference proteome</keyword>
<evidence type="ECO:0000313" key="1">
    <source>
        <dbReference type="EMBL" id="AMK54957.1"/>
    </source>
</evidence>
<dbReference type="KEGG" id="fro:AALO17_18230"/>
<dbReference type="Proteomes" id="UP000069771">
    <property type="component" value="Chromosome"/>
</dbReference>
<dbReference type="AlphaFoldDB" id="A0A140DWD0"/>
<reference evidence="1 2" key="1">
    <citation type="journal article" date="2016" name="Gut Pathog.">
        <title>Whole genome sequencing of "Faecalibaculum rodentium" ALO17, isolated from C57BL/6J laboratory mouse feces.</title>
        <authorList>
            <person name="Lim S."/>
            <person name="Chang D.H."/>
            <person name="Ahn S."/>
            <person name="Kim B.C."/>
        </authorList>
    </citation>
    <scope>NUCLEOTIDE SEQUENCE [LARGE SCALE GENOMIC DNA]</scope>
    <source>
        <strain evidence="1 2">Alo17</strain>
    </source>
</reference>
<name>A0A140DWD0_9FIRM</name>
<proteinExistence type="predicted"/>
<protein>
    <submittedName>
        <fullName evidence="1">Uncharacterized protein</fullName>
    </submittedName>
</protein>
<gene>
    <name evidence="1" type="ORF">AALO17_18230</name>
</gene>
<evidence type="ECO:0000313" key="2">
    <source>
        <dbReference type="Proteomes" id="UP000069771"/>
    </source>
</evidence>
<dbReference type="RefSeq" id="WP_276905761.1">
    <property type="nucleotide sequence ID" value="NZ_CAMNXC010000028.1"/>
</dbReference>
<dbReference type="EMBL" id="CP011391">
    <property type="protein sequence ID" value="AMK54957.1"/>
    <property type="molecule type" value="Genomic_DNA"/>
</dbReference>
<organism evidence="1 2">
    <name type="scientific">Faecalibaculum rodentium</name>
    <dbReference type="NCBI Taxonomy" id="1702221"/>
    <lineage>
        <taxon>Bacteria</taxon>
        <taxon>Bacillati</taxon>
        <taxon>Bacillota</taxon>
        <taxon>Erysipelotrichia</taxon>
        <taxon>Erysipelotrichales</taxon>
        <taxon>Erysipelotrichaceae</taxon>
        <taxon>Faecalibaculum</taxon>
    </lineage>
</organism>
<accession>A0A140DWD0</accession>